<organism evidence="1">
    <name type="scientific">bioreactor metagenome</name>
    <dbReference type="NCBI Taxonomy" id="1076179"/>
    <lineage>
        <taxon>unclassified sequences</taxon>
        <taxon>metagenomes</taxon>
        <taxon>ecological metagenomes</taxon>
    </lineage>
</organism>
<dbReference type="EMBL" id="VSSQ01016882">
    <property type="protein sequence ID" value="MPM58649.1"/>
    <property type="molecule type" value="Genomic_DNA"/>
</dbReference>
<reference evidence="1" key="1">
    <citation type="submission" date="2019-08" db="EMBL/GenBank/DDBJ databases">
        <authorList>
            <person name="Kucharzyk K."/>
            <person name="Murdoch R.W."/>
            <person name="Higgins S."/>
            <person name="Loffler F."/>
        </authorList>
    </citation>
    <scope>NUCLEOTIDE SEQUENCE</scope>
</reference>
<proteinExistence type="predicted"/>
<name>A0A645AZS3_9ZZZZ</name>
<accession>A0A645AZS3</accession>
<protein>
    <submittedName>
        <fullName evidence="1">Uncharacterized protein</fullName>
    </submittedName>
</protein>
<evidence type="ECO:0000313" key="1">
    <source>
        <dbReference type="EMBL" id="MPM58649.1"/>
    </source>
</evidence>
<dbReference type="AlphaFoldDB" id="A0A645AZS3"/>
<gene>
    <name evidence="1" type="ORF">SDC9_105481</name>
</gene>
<comment type="caution">
    <text evidence="1">The sequence shown here is derived from an EMBL/GenBank/DDBJ whole genome shotgun (WGS) entry which is preliminary data.</text>
</comment>
<sequence>MRTTEAIPQVMRHLANTDFMRCPAKVEEAVVHAAAATHQHVAGHAGVETTGDQRQYVFLRTNWETANTFIAAFNQQQTVVFDFKINRHVRLRQLHARGFNMLVQSTANITFHLNGAKLMLTTTLNAYAEGFTFQLIAILHQCFLENIVHIGKRHVFYFKNVVDPRNTGQRVANVQALAFIFSANLNVIPVTDNGKVFIIVL</sequence>